<gene>
    <name evidence="1" type="ORF">SAMN02910314_00467</name>
</gene>
<reference evidence="2" key="1">
    <citation type="submission" date="2016-10" db="EMBL/GenBank/DDBJ databases">
        <authorList>
            <person name="Varghese N."/>
        </authorList>
    </citation>
    <scope>NUCLEOTIDE SEQUENCE [LARGE SCALE GENOMIC DNA]</scope>
    <source>
        <strain evidence="2">DSM 21843</strain>
    </source>
</reference>
<dbReference type="KEGG" id="ddt:AAY81_08235"/>
<proteinExistence type="predicted"/>
<organism evidence="1 2">
    <name type="scientific">Denitrobacterium detoxificans</name>
    <dbReference type="NCBI Taxonomy" id="79604"/>
    <lineage>
        <taxon>Bacteria</taxon>
        <taxon>Bacillati</taxon>
        <taxon>Actinomycetota</taxon>
        <taxon>Coriobacteriia</taxon>
        <taxon>Eggerthellales</taxon>
        <taxon>Eggerthellaceae</taxon>
        <taxon>Denitrobacterium</taxon>
    </lineage>
</organism>
<dbReference type="RefSeq" id="WP_066663814.1">
    <property type="nucleotide sequence ID" value="NZ_CP011402.1"/>
</dbReference>
<dbReference type="EMBL" id="FOEC01000002">
    <property type="protein sequence ID" value="SEO52984.1"/>
    <property type="molecule type" value="Genomic_DNA"/>
</dbReference>
<dbReference type="Proteomes" id="UP000182975">
    <property type="component" value="Unassembled WGS sequence"/>
</dbReference>
<keyword evidence="2" id="KW-1185">Reference proteome</keyword>
<name>A0A172RZL4_9ACTN</name>
<dbReference type="AlphaFoldDB" id="A0A172RZL4"/>
<evidence type="ECO:0008006" key="3">
    <source>
        <dbReference type="Google" id="ProtNLM"/>
    </source>
</evidence>
<evidence type="ECO:0000313" key="1">
    <source>
        <dbReference type="EMBL" id="SEO52984.1"/>
    </source>
</evidence>
<evidence type="ECO:0000313" key="2">
    <source>
        <dbReference type="Proteomes" id="UP000182975"/>
    </source>
</evidence>
<sequence>MATVVTCETCGSTDFDLHDYCSVMVLSSERALFTLKCPKCGTKVTTLSPIPQDMRSGIAAAARKMNAGMGGCETSNR</sequence>
<protein>
    <recommendedName>
        <fullName evidence="3">UDP-N-acetylmuramoylalanyl-D-glutamate--2, 6-diaminopimelate ligase</fullName>
    </recommendedName>
</protein>
<dbReference type="STRING" id="79604.AAY81_08235"/>
<accession>A0A172RZL4</accession>
<dbReference type="OrthoDB" id="3176356at2"/>